<feature type="DNA-binding region" description="H-T-H motif" evidence="5">
    <location>
        <begin position="50"/>
        <end position="69"/>
    </location>
</feature>
<feature type="region of interest" description="Disordered" evidence="6">
    <location>
        <begin position="1"/>
        <end position="28"/>
    </location>
</feature>
<dbReference type="InterPro" id="IPR001647">
    <property type="entry name" value="HTH_TetR"/>
</dbReference>
<evidence type="ECO:0000256" key="4">
    <source>
        <dbReference type="ARBA" id="ARBA00023163"/>
    </source>
</evidence>
<dbReference type="OrthoDB" id="2732116at2"/>
<dbReference type="GO" id="GO:0000976">
    <property type="term" value="F:transcription cis-regulatory region binding"/>
    <property type="evidence" value="ECO:0007669"/>
    <property type="project" value="TreeGrafter"/>
</dbReference>
<dbReference type="PRINTS" id="PR00455">
    <property type="entry name" value="HTHTETR"/>
</dbReference>
<evidence type="ECO:0000259" key="7">
    <source>
        <dbReference type="PROSITE" id="PS50977"/>
    </source>
</evidence>
<evidence type="ECO:0000256" key="6">
    <source>
        <dbReference type="SAM" id="MobiDB-lite"/>
    </source>
</evidence>
<dbReference type="AlphaFoldDB" id="A0A366XWA8"/>
<feature type="compositionally biased region" description="Basic and acidic residues" evidence="6">
    <location>
        <begin position="1"/>
        <end position="11"/>
    </location>
</feature>
<evidence type="ECO:0000256" key="1">
    <source>
        <dbReference type="ARBA" id="ARBA00022491"/>
    </source>
</evidence>
<protein>
    <submittedName>
        <fullName evidence="8">TetR/AcrR family transcriptional regulator</fullName>
    </submittedName>
</protein>
<reference evidence="8 9" key="1">
    <citation type="submission" date="2018-07" db="EMBL/GenBank/DDBJ databases">
        <title>Lottiidibacillus patelloidae gen. nov., sp. nov., isolated from the intestinal tract of a marine limpet and the reclassification of B. taeanensis BH030017T, B. algicola KMM 3737T and B. hwajinpoensis SW-72T as genus Lottiidibacillus.</title>
        <authorList>
            <person name="Liu R."/>
            <person name="Huang Z."/>
        </authorList>
    </citation>
    <scope>NUCLEOTIDE SEQUENCE [LARGE SCALE GENOMIC DNA]</scope>
    <source>
        <strain evidence="8 9">BH030017</strain>
    </source>
</reference>
<organism evidence="8 9">
    <name type="scientific">Bacillus taeanensis</name>
    <dbReference type="NCBI Taxonomy" id="273032"/>
    <lineage>
        <taxon>Bacteria</taxon>
        <taxon>Bacillati</taxon>
        <taxon>Bacillota</taxon>
        <taxon>Bacilli</taxon>
        <taxon>Bacillales</taxon>
        <taxon>Bacillaceae</taxon>
        <taxon>Bacillus</taxon>
    </lineage>
</organism>
<dbReference type="InterPro" id="IPR009057">
    <property type="entry name" value="Homeodomain-like_sf"/>
</dbReference>
<dbReference type="FunFam" id="1.10.10.60:FF:000141">
    <property type="entry name" value="TetR family transcriptional regulator"/>
    <property type="match status" value="1"/>
</dbReference>
<dbReference type="PANTHER" id="PTHR30055:SF175">
    <property type="entry name" value="HTH-TYPE TRANSCRIPTIONAL REPRESSOR KSTR2"/>
    <property type="match status" value="1"/>
</dbReference>
<dbReference type="GO" id="GO:0045892">
    <property type="term" value="P:negative regulation of DNA-templated transcription"/>
    <property type="evidence" value="ECO:0007669"/>
    <property type="project" value="UniProtKB-ARBA"/>
</dbReference>
<dbReference type="SUPFAM" id="SSF48498">
    <property type="entry name" value="Tetracyclin repressor-like, C-terminal domain"/>
    <property type="match status" value="1"/>
</dbReference>
<evidence type="ECO:0000256" key="5">
    <source>
        <dbReference type="PROSITE-ProRule" id="PRU00335"/>
    </source>
</evidence>
<dbReference type="EMBL" id="QOCW01000020">
    <property type="protein sequence ID" value="RBW68424.1"/>
    <property type="molecule type" value="Genomic_DNA"/>
</dbReference>
<feature type="domain" description="HTH tetR-type" evidence="7">
    <location>
        <begin position="27"/>
        <end position="87"/>
    </location>
</feature>
<keyword evidence="9" id="KW-1185">Reference proteome</keyword>
<name>A0A366XWA8_9BACI</name>
<dbReference type="Pfam" id="PF00440">
    <property type="entry name" value="TetR_N"/>
    <property type="match status" value="1"/>
</dbReference>
<keyword evidence="1" id="KW-0678">Repressor</keyword>
<dbReference type="InterPro" id="IPR036271">
    <property type="entry name" value="Tet_transcr_reg_TetR-rel_C_sf"/>
</dbReference>
<dbReference type="Gene3D" id="1.10.10.60">
    <property type="entry name" value="Homeodomain-like"/>
    <property type="match status" value="1"/>
</dbReference>
<evidence type="ECO:0000256" key="2">
    <source>
        <dbReference type="ARBA" id="ARBA00023015"/>
    </source>
</evidence>
<evidence type="ECO:0000313" key="8">
    <source>
        <dbReference type="EMBL" id="RBW68424.1"/>
    </source>
</evidence>
<dbReference type="SUPFAM" id="SSF46689">
    <property type="entry name" value="Homeodomain-like"/>
    <property type="match status" value="1"/>
</dbReference>
<keyword evidence="3 5" id="KW-0238">DNA-binding</keyword>
<dbReference type="GO" id="GO:0003700">
    <property type="term" value="F:DNA-binding transcription factor activity"/>
    <property type="evidence" value="ECO:0007669"/>
    <property type="project" value="TreeGrafter"/>
</dbReference>
<dbReference type="PROSITE" id="PS50977">
    <property type="entry name" value="HTH_TETR_2"/>
    <property type="match status" value="1"/>
</dbReference>
<dbReference type="InterPro" id="IPR050109">
    <property type="entry name" value="HTH-type_TetR-like_transc_reg"/>
</dbReference>
<comment type="caution">
    <text evidence="8">The sequence shown here is derived from an EMBL/GenBank/DDBJ whole genome shotgun (WGS) entry which is preliminary data.</text>
</comment>
<dbReference type="InterPro" id="IPR023772">
    <property type="entry name" value="DNA-bd_HTH_TetR-type_CS"/>
</dbReference>
<keyword evidence="2" id="KW-0805">Transcription regulation</keyword>
<gene>
    <name evidence="8" type="ORF">DS031_16535</name>
</gene>
<keyword evidence="4" id="KW-0804">Transcription</keyword>
<evidence type="ECO:0000256" key="3">
    <source>
        <dbReference type="ARBA" id="ARBA00023125"/>
    </source>
</evidence>
<dbReference type="Gene3D" id="1.10.357.10">
    <property type="entry name" value="Tetracycline Repressor, domain 2"/>
    <property type="match status" value="1"/>
</dbReference>
<dbReference type="PROSITE" id="PS01081">
    <property type="entry name" value="HTH_TETR_1"/>
    <property type="match status" value="1"/>
</dbReference>
<accession>A0A366XWA8</accession>
<dbReference type="Proteomes" id="UP000253314">
    <property type="component" value="Unassembled WGS sequence"/>
</dbReference>
<dbReference type="PANTHER" id="PTHR30055">
    <property type="entry name" value="HTH-TYPE TRANSCRIPTIONAL REGULATOR RUTR"/>
    <property type="match status" value="1"/>
</dbReference>
<proteinExistence type="predicted"/>
<evidence type="ECO:0000313" key="9">
    <source>
        <dbReference type="Proteomes" id="UP000253314"/>
    </source>
</evidence>
<sequence>MNGKERTDLNAKRKKSLGRPRSSEQKQPTNVIILQTATALFLKNGFQDVSIDDVAKECNVTKATVYYYFESKASLFTEAMVQMMLRIRKYMEAMLVENEPLRIRLHKVAEAHLKATFDLDLDGFLRETKNSLTKKQFQQIQEAEEKMFDVLEKAFHNAIETGEIPKVNPKFAAHSYISLLKVGNYRNPDQTAIFSSIEETAEKIIDFFWNGLAAY</sequence>